<organism evidence="2">
    <name type="scientific">marine sediment metagenome</name>
    <dbReference type="NCBI Taxonomy" id="412755"/>
    <lineage>
        <taxon>unclassified sequences</taxon>
        <taxon>metagenomes</taxon>
        <taxon>ecological metagenomes</taxon>
    </lineage>
</organism>
<accession>A0A0F9JW56</accession>
<feature type="transmembrane region" description="Helical" evidence="1">
    <location>
        <begin position="150"/>
        <end position="176"/>
    </location>
</feature>
<protein>
    <submittedName>
        <fullName evidence="2">Uncharacterized protein</fullName>
    </submittedName>
</protein>
<dbReference type="AlphaFoldDB" id="A0A0F9JW56"/>
<name>A0A0F9JW56_9ZZZZ</name>
<proteinExistence type="predicted"/>
<dbReference type="EMBL" id="LAZR01016748">
    <property type="protein sequence ID" value="KKM03163.1"/>
    <property type="molecule type" value="Genomic_DNA"/>
</dbReference>
<sequence length="269" mass="31946">MRYRKTKIEDNINMSISRGERKEIVKLKLKEIQDFMDKYEKTTSFAEIQNYENRIEGDFDQLKYEFGRKLPFKYSSLKIDYEEIRKRKKFIIFHCIRCSSQENMNYYTLSKKRQTRSGPIAIRHTVTYQHFEYDFPVCGSCRKKISRLKAINTFTLLLLIGWIVSFVGIAVFKLFIEGLGDVNYPSEKSIGYVPPIFFYTATVGAIIILTGKISLRFLNHWPRRFIKIKVKFRGWGKPNRGKNYEGIPKVKPVGSKKWVLYKSWMESFR</sequence>
<evidence type="ECO:0000256" key="1">
    <source>
        <dbReference type="SAM" id="Phobius"/>
    </source>
</evidence>
<comment type="caution">
    <text evidence="2">The sequence shown here is derived from an EMBL/GenBank/DDBJ whole genome shotgun (WGS) entry which is preliminary data.</text>
</comment>
<keyword evidence="1" id="KW-0812">Transmembrane</keyword>
<keyword evidence="1" id="KW-0472">Membrane</keyword>
<keyword evidence="1" id="KW-1133">Transmembrane helix</keyword>
<evidence type="ECO:0000313" key="2">
    <source>
        <dbReference type="EMBL" id="KKM03163.1"/>
    </source>
</evidence>
<gene>
    <name evidence="2" type="ORF">LCGC14_1777190</name>
</gene>
<feature type="transmembrane region" description="Helical" evidence="1">
    <location>
        <begin position="196"/>
        <end position="218"/>
    </location>
</feature>
<reference evidence="2" key="1">
    <citation type="journal article" date="2015" name="Nature">
        <title>Complex archaea that bridge the gap between prokaryotes and eukaryotes.</title>
        <authorList>
            <person name="Spang A."/>
            <person name="Saw J.H."/>
            <person name="Jorgensen S.L."/>
            <person name="Zaremba-Niedzwiedzka K."/>
            <person name="Martijn J."/>
            <person name="Lind A.E."/>
            <person name="van Eijk R."/>
            <person name="Schleper C."/>
            <person name="Guy L."/>
            <person name="Ettema T.J."/>
        </authorList>
    </citation>
    <scope>NUCLEOTIDE SEQUENCE</scope>
</reference>